<dbReference type="EMBL" id="KV425583">
    <property type="protein sequence ID" value="KZT23628.1"/>
    <property type="molecule type" value="Genomic_DNA"/>
</dbReference>
<feature type="compositionally biased region" description="Polar residues" evidence="2">
    <location>
        <begin position="1627"/>
        <end position="1636"/>
    </location>
</feature>
<feature type="compositionally biased region" description="Pro residues" evidence="2">
    <location>
        <begin position="948"/>
        <end position="959"/>
    </location>
</feature>
<feature type="region of interest" description="Disordered" evidence="2">
    <location>
        <begin position="1"/>
        <end position="28"/>
    </location>
</feature>
<dbReference type="PROSITE" id="PS50003">
    <property type="entry name" value="PH_DOMAIN"/>
    <property type="match status" value="1"/>
</dbReference>
<feature type="compositionally biased region" description="Polar residues" evidence="2">
    <location>
        <begin position="1438"/>
        <end position="1447"/>
    </location>
</feature>
<feature type="compositionally biased region" description="Acidic residues" evidence="2">
    <location>
        <begin position="534"/>
        <end position="543"/>
    </location>
</feature>
<protein>
    <recommendedName>
        <fullName evidence="3">PH domain-containing protein</fullName>
    </recommendedName>
</protein>
<dbReference type="GO" id="GO:0005938">
    <property type="term" value="C:cell cortex"/>
    <property type="evidence" value="ECO:0007669"/>
    <property type="project" value="InterPro"/>
</dbReference>
<proteinExistence type="predicted"/>
<feature type="compositionally biased region" description="Polar residues" evidence="2">
    <location>
        <begin position="573"/>
        <end position="589"/>
    </location>
</feature>
<feature type="compositionally biased region" description="Acidic residues" evidence="2">
    <location>
        <begin position="826"/>
        <end position="847"/>
    </location>
</feature>
<dbReference type="PANTHER" id="PTHR28190:SF1">
    <property type="entry name" value="NUCLEAR MIGRATION PROTEIN NUM1"/>
    <property type="match status" value="1"/>
</dbReference>
<feature type="compositionally biased region" description="Polar residues" evidence="2">
    <location>
        <begin position="545"/>
        <end position="559"/>
    </location>
</feature>
<feature type="coiled-coil region" evidence="1">
    <location>
        <begin position="48"/>
        <end position="106"/>
    </location>
</feature>
<feature type="compositionally biased region" description="Low complexity" evidence="2">
    <location>
        <begin position="1228"/>
        <end position="1242"/>
    </location>
</feature>
<feature type="compositionally biased region" description="Acidic residues" evidence="2">
    <location>
        <begin position="448"/>
        <end position="458"/>
    </location>
</feature>
<feature type="domain" description="PH" evidence="3">
    <location>
        <begin position="1283"/>
        <end position="1394"/>
    </location>
</feature>
<dbReference type="PANTHER" id="PTHR28190">
    <property type="entry name" value="NUCLEAR MIGRATION PROTEIN NUM1"/>
    <property type="match status" value="1"/>
</dbReference>
<dbReference type="InParanoid" id="A0A165RCS6"/>
<dbReference type="SUPFAM" id="SSF50729">
    <property type="entry name" value="PH domain-like"/>
    <property type="match status" value="1"/>
</dbReference>
<dbReference type="GO" id="GO:0005739">
    <property type="term" value="C:mitochondrion"/>
    <property type="evidence" value="ECO:0007669"/>
    <property type="project" value="TreeGrafter"/>
</dbReference>
<name>A0A165RCS6_9AGAM</name>
<dbReference type="Proteomes" id="UP000076761">
    <property type="component" value="Unassembled WGS sequence"/>
</dbReference>
<feature type="region of interest" description="Disordered" evidence="2">
    <location>
        <begin position="112"/>
        <end position="156"/>
    </location>
</feature>
<dbReference type="SMART" id="SM00233">
    <property type="entry name" value="PH"/>
    <property type="match status" value="1"/>
</dbReference>
<keyword evidence="5" id="KW-1185">Reference proteome</keyword>
<dbReference type="GO" id="GO:0032065">
    <property type="term" value="P:maintenance of protein location in cell cortex"/>
    <property type="evidence" value="ECO:0007669"/>
    <property type="project" value="InterPro"/>
</dbReference>
<feature type="compositionally biased region" description="Low complexity" evidence="2">
    <location>
        <begin position="1198"/>
        <end position="1215"/>
    </location>
</feature>
<dbReference type="InterPro" id="IPR053005">
    <property type="entry name" value="Nuclear_Pos-Cytoskel_Interact"/>
</dbReference>
<feature type="region of interest" description="Disordered" evidence="2">
    <location>
        <begin position="442"/>
        <end position="618"/>
    </location>
</feature>
<keyword evidence="1" id="KW-0175">Coiled coil</keyword>
<feature type="region of interest" description="Disordered" evidence="2">
    <location>
        <begin position="327"/>
        <end position="400"/>
    </location>
</feature>
<dbReference type="CDD" id="cd13365">
    <property type="entry name" value="PH_PLC_plant-like"/>
    <property type="match status" value="1"/>
</dbReference>
<feature type="compositionally biased region" description="Pro residues" evidence="2">
    <location>
        <begin position="1133"/>
        <end position="1145"/>
    </location>
</feature>
<gene>
    <name evidence="4" type="ORF">NEOLEDRAFT_1243022</name>
</gene>
<feature type="compositionally biased region" description="Polar residues" evidence="2">
    <location>
        <begin position="354"/>
        <end position="363"/>
    </location>
</feature>
<evidence type="ECO:0000313" key="5">
    <source>
        <dbReference type="Proteomes" id="UP000076761"/>
    </source>
</evidence>
<feature type="compositionally biased region" description="Polar residues" evidence="2">
    <location>
        <begin position="1006"/>
        <end position="1016"/>
    </location>
</feature>
<evidence type="ECO:0000259" key="3">
    <source>
        <dbReference type="PROSITE" id="PS50003"/>
    </source>
</evidence>
<accession>A0A165RCS6</accession>
<feature type="compositionally biased region" description="Polar residues" evidence="2">
    <location>
        <begin position="1182"/>
        <end position="1194"/>
    </location>
</feature>
<evidence type="ECO:0000256" key="1">
    <source>
        <dbReference type="SAM" id="Coils"/>
    </source>
</evidence>
<dbReference type="InterPro" id="IPR024774">
    <property type="entry name" value="PH_dom-Mcp5-type"/>
</dbReference>
<feature type="compositionally biased region" description="Polar residues" evidence="2">
    <location>
        <begin position="769"/>
        <end position="781"/>
    </location>
</feature>
<dbReference type="OrthoDB" id="2149224at2759"/>
<feature type="compositionally biased region" description="Basic and acidic residues" evidence="2">
    <location>
        <begin position="1597"/>
        <end position="1612"/>
    </location>
</feature>
<feature type="compositionally biased region" description="Polar residues" evidence="2">
    <location>
        <begin position="853"/>
        <end position="872"/>
    </location>
</feature>
<feature type="coiled-coil region" evidence="1">
    <location>
        <begin position="405"/>
        <end position="432"/>
    </location>
</feature>
<dbReference type="InterPro" id="IPR001849">
    <property type="entry name" value="PH_domain"/>
</dbReference>
<dbReference type="Pfam" id="PF12814">
    <property type="entry name" value="Mcp5_PH"/>
    <property type="match status" value="1"/>
</dbReference>
<feature type="compositionally biased region" description="Polar residues" evidence="2">
    <location>
        <begin position="793"/>
        <end position="823"/>
    </location>
</feature>
<feature type="region of interest" description="Disordered" evidence="2">
    <location>
        <begin position="921"/>
        <end position="1271"/>
    </location>
</feature>
<dbReference type="GO" id="GO:0005543">
    <property type="term" value="F:phospholipid binding"/>
    <property type="evidence" value="ECO:0007669"/>
    <property type="project" value="InterPro"/>
</dbReference>
<organism evidence="4 5">
    <name type="scientific">Neolentinus lepideus HHB14362 ss-1</name>
    <dbReference type="NCBI Taxonomy" id="1314782"/>
    <lineage>
        <taxon>Eukaryota</taxon>
        <taxon>Fungi</taxon>
        <taxon>Dikarya</taxon>
        <taxon>Basidiomycota</taxon>
        <taxon>Agaricomycotina</taxon>
        <taxon>Agaricomycetes</taxon>
        <taxon>Gloeophyllales</taxon>
        <taxon>Gloeophyllaceae</taxon>
        <taxon>Neolentinus</taxon>
    </lineage>
</organism>
<evidence type="ECO:0000313" key="4">
    <source>
        <dbReference type="EMBL" id="KZT23628.1"/>
    </source>
</evidence>
<feature type="compositionally biased region" description="Acidic residues" evidence="2">
    <location>
        <begin position="378"/>
        <end position="387"/>
    </location>
</feature>
<sequence length="1636" mass="178514">MAYSSDGGAAMQDSSAPLSLSSPHEMRSHFQNLLELKEKQLQHAGTLGQRVLAQQMELEERIRQLEELEMDKPDGGDLDADMREKYRELAETIKAWDDENAQLSNAFGSQRLVNGAVHPSPPFETTELPREEPDRSATSNGQSAAQSRRARNAAHRQDDVEFAFEIGSGLLTEVRRLQSLLAERDKAIQDMKEEKDDLERTIENLRTALRQQEQSAEKYKEENWNLEVTLQEIRAQHTETQANVQRLEGEHKRLTKQLNISRDTAEQHKNEADRQKLAYDELKAKHETDIAHARKNAAGLQREKADLQQTIENMKTEAARAAKRLPRFGSPLTPNGIDKSQLITPGNKDEEDVFSTTGGASTRNQKKLDTSGLFGDSLDVEFPDESPDPSPSRTFKSPNHPANEMEALQQRLAHAQRQINTLKATVQREKEMRIDYKRRLEASGQTVEEQEPEEENITEDVANVSKPKLRSTPYRPSVRGRGRGRGRGPLTLAQRLGMAAKNPSSDVEDEDFMDEPPATAPPVPTIPAQFRADVEEEASDEEITSPVQEPTSPTPSNRVSIDGMDPAFANVLRRSSSAGSLPKQSSPLRQSLVGRARGGTAGRRARGGAAYQEARPSSLVGPPEALAAELGLAPPTSEDALVSEETIETVETVEFGVQTDDIPETRLDPEPQVPEPVPVLKPEVVEIGVQAEPELIPEPEPIPEVVRHEMSMQTDAEPVVGHVEFGAQHDSAPAVASTGTQAVEAAEFQPVLVQAEVQTSMQMADADAQTLSPRSSVNAVSTPPRVERRDTITKANASVYSHESSGDSTIRGQILSRINTTRPEQAYEEDAATETGAETDTDAEDYEDARQSIVLTTPSQTNEDFQSIYTVTDNDYPDTDEDDLASIKASRLPSRQGASTAASSAQHLLSAPAPVYESVGVSAEAPESPQPPKPELKEMSIQTDEWMPPEPPAPAPAPAPVSASVPTATTSPAQLATALPTPPIGAVSPVAPQSPGFPPTVYRVGQTPSQQSQQFHFISPPPSAGPTTTTMPISPPQAPSTPMRDINNIPRPRTSQSDRRRSIESTLSSALDEAPARSRAPSAVGGSPAVDKSRPPMMMLPPPPRQPPPPNSMPPPAFVPERRAGTSTSSRDVPPPRPTSPPPPELIQRATTPTFGNGLAVPGRGNYGPRPHGSSLPPLQQALGQRPSTTSFRSAANAISHSQQSSMASPSALASFGRRELSTTSLLSDRSMGSARSSMSSDHIMERSHMQSMSLAPSRADIGDTTMRNGGSTDPAVIHAITQTMIGEFLYKYTRRAIGKGYGERRHRRFFWVHPYTRTLYWSSADPTSSSVTESSAKSAYVDGVRSVLDPNPMPPGLYQYSVIVSTPNREMKITAPTKERHDIWFNALKYLLSRPSTMSISSPANIANGMSPSMRAPLSPMSGQTDLPDVPGGDHQNPLTGSPQSRRSVRSGRTEASGDSWNHTPRGRRSHSQLSARGSVIRPGTPAAEYLRWAGSSEEPHSPSKSFEHILGQDDEELDFELHDETMSDGGFEGLENVRACCDGRHTVGRSGKDHQHHHHHHDHPPNHLDVNPAEMNRPISPAWSFRSRRSSSQSRDTKSRFTWGREDGKLRFGSRRSARTSTSAISVPNAAQEQ</sequence>
<reference evidence="4 5" key="1">
    <citation type="journal article" date="2016" name="Mol. Biol. Evol.">
        <title>Comparative Genomics of Early-Diverging Mushroom-Forming Fungi Provides Insights into the Origins of Lignocellulose Decay Capabilities.</title>
        <authorList>
            <person name="Nagy L.G."/>
            <person name="Riley R."/>
            <person name="Tritt A."/>
            <person name="Adam C."/>
            <person name="Daum C."/>
            <person name="Floudas D."/>
            <person name="Sun H."/>
            <person name="Yadav J.S."/>
            <person name="Pangilinan J."/>
            <person name="Larsson K.H."/>
            <person name="Matsuura K."/>
            <person name="Barry K."/>
            <person name="Labutti K."/>
            <person name="Kuo R."/>
            <person name="Ohm R.A."/>
            <person name="Bhattacharya S.S."/>
            <person name="Shirouzu T."/>
            <person name="Yoshinaga Y."/>
            <person name="Martin F.M."/>
            <person name="Grigoriev I.V."/>
            <person name="Hibbett D.S."/>
        </authorList>
    </citation>
    <scope>NUCLEOTIDE SEQUENCE [LARGE SCALE GENOMIC DNA]</scope>
    <source>
        <strain evidence="4 5">HHB14362 ss-1</strain>
    </source>
</reference>
<feature type="region of interest" description="Disordered" evidence="2">
    <location>
        <begin position="767"/>
        <end position="882"/>
    </location>
</feature>
<dbReference type="GO" id="GO:0015631">
    <property type="term" value="F:tubulin binding"/>
    <property type="evidence" value="ECO:0007669"/>
    <property type="project" value="TreeGrafter"/>
</dbReference>
<dbReference type="GO" id="GO:0000226">
    <property type="term" value="P:microtubule cytoskeleton organization"/>
    <property type="evidence" value="ECO:0007669"/>
    <property type="project" value="TreeGrafter"/>
</dbReference>
<evidence type="ECO:0000256" key="2">
    <source>
        <dbReference type="SAM" id="MobiDB-lite"/>
    </source>
</evidence>
<dbReference type="STRING" id="1314782.A0A165RCS6"/>
<feature type="compositionally biased region" description="Polar residues" evidence="2">
    <location>
        <begin position="12"/>
        <end position="22"/>
    </location>
</feature>
<feature type="region of interest" description="Disordered" evidence="2">
    <location>
        <begin position="1407"/>
        <end position="1484"/>
    </location>
</feature>
<feature type="region of interest" description="Disordered" evidence="2">
    <location>
        <begin position="1548"/>
        <end position="1636"/>
    </location>
</feature>
<feature type="coiled-coil region" evidence="1">
    <location>
        <begin position="174"/>
        <end position="324"/>
    </location>
</feature>
<feature type="compositionally biased region" description="Pro residues" evidence="2">
    <location>
        <begin position="1098"/>
        <end position="1118"/>
    </location>
</feature>
<feature type="compositionally biased region" description="Low complexity" evidence="2">
    <location>
        <begin position="960"/>
        <end position="979"/>
    </location>
</feature>
<feature type="compositionally biased region" description="Low complexity" evidence="2">
    <location>
        <begin position="1582"/>
        <end position="1596"/>
    </location>
</feature>